<feature type="signal peptide" evidence="1">
    <location>
        <begin position="1"/>
        <end position="21"/>
    </location>
</feature>
<dbReference type="Pfam" id="PF23584">
    <property type="entry name" value="DUF7136"/>
    <property type="match status" value="1"/>
</dbReference>
<dbReference type="AlphaFoldDB" id="A0A4S3J1G2"/>
<dbReference type="EMBL" id="SOSA01001054">
    <property type="protein sequence ID" value="THC87758.1"/>
    <property type="molecule type" value="Genomic_DNA"/>
</dbReference>
<sequence>MHFSLLVGVAVGLGAIVGASGVLEVDLVFPRNETYAPTDYFPVVFALQNAERARYLKSQLKLQSSL</sequence>
<reference evidence="3 4" key="1">
    <citation type="submission" date="2019-03" db="EMBL/GenBank/DDBJ databases">
        <title>The genome sequence of a newly discovered highly antifungal drug resistant Aspergillus species, Aspergillus tanneri NIH 1004.</title>
        <authorList>
            <person name="Mounaud S."/>
            <person name="Singh I."/>
            <person name="Joardar V."/>
            <person name="Pakala S."/>
            <person name="Pakala S."/>
            <person name="Venepally P."/>
            <person name="Hoover J."/>
            <person name="Nierman W."/>
            <person name="Chung J."/>
            <person name="Losada L."/>
        </authorList>
    </citation>
    <scope>NUCLEOTIDE SEQUENCE [LARGE SCALE GENOMIC DNA]</scope>
    <source>
        <strain evidence="3 4">NIH1004</strain>
    </source>
</reference>
<feature type="chain" id="PRO_5020901806" description="DUF7136 domain-containing protein" evidence="1">
    <location>
        <begin position="22"/>
        <end position="66"/>
    </location>
</feature>
<dbReference type="InterPro" id="IPR055560">
    <property type="entry name" value="DUF7136"/>
</dbReference>
<comment type="caution">
    <text evidence="3">The sequence shown here is derived from an EMBL/GenBank/DDBJ whole genome shotgun (WGS) entry which is preliminary data.</text>
</comment>
<proteinExistence type="predicted"/>
<evidence type="ECO:0000256" key="1">
    <source>
        <dbReference type="SAM" id="SignalP"/>
    </source>
</evidence>
<gene>
    <name evidence="3" type="ORF">EYZ11_012793</name>
</gene>
<feature type="domain" description="DUF7136" evidence="2">
    <location>
        <begin position="19"/>
        <end position="62"/>
    </location>
</feature>
<keyword evidence="4" id="KW-1185">Reference proteome</keyword>
<organism evidence="3 4">
    <name type="scientific">Aspergillus tanneri</name>
    <dbReference type="NCBI Taxonomy" id="1220188"/>
    <lineage>
        <taxon>Eukaryota</taxon>
        <taxon>Fungi</taxon>
        <taxon>Dikarya</taxon>
        <taxon>Ascomycota</taxon>
        <taxon>Pezizomycotina</taxon>
        <taxon>Eurotiomycetes</taxon>
        <taxon>Eurotiomycetidae</taxon>
        <taxon>Eurotiales</taxon>
        <taxon>Aspergillaceae</taxon>
        <taxon>Aspergillus</taxon>
        <taxon>Aspergillus subgen. Circumdati</taxon>
    </lineage>
</organism>
<name>A0A4S3J1G2_9EURO</name>
<accession>A0A4S3J1G2</accession>
<dbReference type="VEuPathDB" id="FungiDB:EYZ11_012793"/>
<protein>
    <recommendedName>
        <fullName evidence="2">DUF7136 domain-containing protein</fullName>
    </recommendedName>
</protein>
<evidence type="ECO:0000313" key="4">
    <source>
        <dbReference type="Proteomes" id="UP000308092"/>
    </source>
</evidence>
<evidence type="ECO:0000259" key="2">
    <source>
        <dbReference type="Pfam" id="PF23584"/>
    </source>
</evidence>
<keyword evidence="1" id="KW-0732">Signal</keyword>
<dbReference type="Proteomes" id="UP000308092">
    <property type="component" value="Unassembled WGS sequence"/>
</dbReference>
<evidence type="ECO:0000313" key="3">
    <source>
        <dbReference type="EMBL" id="THC87758.1"/>
    </source>
</evidence>